<protein>
    <submittedName>
        <fullName evidence="1">Uncharacterized protein</fullName>
    </submittedName>
</protein>
<proteinExistence type="predicted"/>
<dbReference type="InterPro" id="IPR032675">
    <property type="entry name" value="LRR_dom_sf"/>
</dbReference>
<dbReference type="EMBL" id="JABXXO010000008">
    <property type="protein sequence ID" value="KAF7771689.1"/>
    <property type="molecule type" value="Genomic_DNA"/>
</dbReference>
<accession>A0A8H7KG48</accession>
<dbReference type="Gene3D" id="3.80.10.10">
    <property type="entry name" value="Ribonuclease Inhibitor"/>
    <property type="match status" value="1"/>
</dbReference>
<sequence length="481" mass="53837">MPLSTNKDIWTEILEYFRVSLSRDNADEIKEKRRIILSIALCVQCSLFFEGPRISGWGFLLDRPSGKDHDGPQVATHLLSVSHQISPSFWEHLPQGVLAVAIPLYQAYHLTALASSSLQSINFQAGDSSSAVASSIILDTLNYRGIRMLDIIYTDYITKNVLSRIFQFSELRSLTLKTTQYRGSHLESSDIQSFGTLAHLTTLNLSLGMFQMASDVGRWIESMAQLSVLSLLGRWPSVYGCIQNRTFVAVQSLSVILQPCYSSRRRRLSTVSNWSTVTNSGNLLTIVKAFPSLHSLSLENEANENTNEIIISRADIPKAPKESPLRCLELRNMKLALDEADIINIMRAWPSLESLSIIPSANKRLSYSASEILAYASHGARCLREMNLPLDLSSLTSTSYSISIRSSGKCPLRRLELPWVRNLPQDLKGTLMLARNLVALFPKLHDVTLLDLESDIRDLRTIIEFLRDTISSPPHRSDDGV</sequence>
<gene>
    <name evidence="1" type="ORF">Agabi119p4_6000</name>
</gene>
<comment type="caution">
    <text evidence="1">The sequence shown here is derived from an EMBL/GenBank/DDBJ whole genome shotgun (WGS) entry which is preliminary data.</text>
</comment>
<dbReference type="Proteomes" id="UP000629468">
    <property type="component" value="Unassembled WGS sequence"/>
</dbReference>
<evidence type="ECO:0000313" key="1">
    <source>
        <dbReference type="EMBL" id="KAF7771689.1"/>
    </source>
</evidence>
<name>A0A8H7KG48_AGABI</name>
<organism evidence="1 2">
    <name type="scientific">Agaricus bisporus var. burnettii</name>
    <dbReference type="NCBI Taxonomy" id="192524"/>
    <lineage>
        <taxon>Eukaryota</taxon>
        <taxon>Fungi</taxon>
        <taxon>Dikarya</taxon>
        <taxon>Basidiomycota</taxon>
        <taxon>Agaricomycotina</taxon>
        <taxon>Agaricomycetes</taxon>
        <taxon>Agaricomycetidae</taxon>
        <taxon>Agaricales</taxon>
        <taxon>Agaricineae</taxon>
        <taxon>Agaricaceae</taxon>
        <taxon>Agaricus</taxon>
    </lineage>
</organism>
<reference evidence="1 2" key="1">
    <citation type="journal article" name="Sci. Rep.">
        <title>Telomere-to-telomere assembled and centromere annotated genomes of the two main subspecies of the button mushroom Agaricus bisporus reveal especially polymorphic chromosome ends.</title>
        <authorList>
            <person name="Sonnenberg A.S.M."/>
            <person name="Sedaghat-Telgerd N."/>
            <person name="Lavrijssen B."/>
            <person name="Ohm R.A."/>
            <person name="Hendrickx P.M."/>
            <person name="Scholtmeijer K."/>
            <person name="Baars J.J.P."/>
            <person name="van Peer A."/>
        </authorList>
    </citation>
    <scope>NUCLEOTIDE SEQUENCE [LARGE SCALE GENOMIC DNA]</scope>
    <source>
        <strain evidence="1 2">H119_p4</strain>
    </source>
</reference>
<evidence type="ECO:0000313" key="2">
    <source>
        <dbReference type="Proteomes" id="UP000629468"/>
    </source>
</evidence>
<dbReference type="SUPFAM" id="SSF52047">
    <property type="entry name" value="RNI-like"/>
    <property type="match status" value="1"/>
</dbReference>
<dbReference type="AlphaFoldDB" id="A0A8H7KG48"/>